<dbReference type="PANTHER" id="PTHR22714">
    <property type="entry name" value="PROTEIN CBG02446-RELATED"/>
    <property type="match status" value="1"/>
</dbReference>
<sequence>MPSPLGRPVRVGVFEHDPDAFKCFRNLPHKTCTRPGGEMEIVEMVMKLLNWDWEVVDTDKSFNVVNDFGNLMDDGNFSGIMGLLAEDKIDMSGLSIRITPERMKEVYAMVVRQKTPLIIELYSGVILDGTMILLTMVMYIYYQSSMNSKLTAPSVAAVPFRHQDQLLDLLEHHKKYLTYYMDVPLEGSNRKNVRRLKKIQNTSRIVTHMDEKGLIMEMKLA</sequence>
<keyword evidence="1" id="KW-1133">Transmembrane helix</keyword>
<dbReference type="SUPFAM" id="SSF53850">
    <property type="entry name" value="Periplasmic binding protein-like II"/>
    <property type="match status" value="1"/>
</dbReference>
<dbReference type="EMBL" id="CATQJA010001996">
    <property type="protein sequence ID" value="CAJ0569269.1"/>
    <property type="molecule type" value="Genomic_DNA"/>
</dbReference>
<gene>
    <name evidence="2" type="ORF">MSPICULIGERA_LOCUS7752</name>
</gene>
<dbReference type="AlphaFoldDB" id="A0AA36CJ14"/>
<comment type="caution">
    <text evidence="2">The sequence shown here is derived from an EMBL/GenBank/DDBJ whole genome shotgun (WGS) entry which is preliminary data.</text>
</comment>
<reference evidence="2" key="1">
    <citation type="submission" date="2023-06" db="EMBL/GenBank/DDBJ databases">
        <authorList>
            <person name="Delattre M."/>
        </authorList>
    </citation>
    <scope>NUCLEOTIDE SEQUENCE</scope>
    <source>
        <strain evidence="2">AF72</strain>
    </source>
</reference>
<protein>
    <submittedName>
        <fullName evidence="2">Uncharacterized protein</fullName>
    </submittedName>
</protein>
<dbReference type="Gene3D" id="3.40.190.10">
    <property type="entry name" value="Periplasmic binding protein-like II"/>
    <property type="match status" value="1"/>
</dbReference>
<keyword evidence="3" id="KW-1185">Reference proteome</keyword>
<accession>A0AA36CJ14</accession>
<dbReference type="PANTHER" id="PTHR22714:SF3">
    <property type="entry name" value="PBPE DOMAIN-CONTAINING PROTEIN"/>
    <property type="match status" value="1"/>
</dbReference>
<name>A0AA36CJ14_9BILA</name>
<organism evidence="2 3">
    <name type="scientific">Mesorhabditis spiculigera</name>
    <dbReference type="NCBI Taxonomy" id="96644"/>
    <lineage>
        <taxon>Eukaryota</taxon>
        <taxon>Metazoa</taxon>
        <taxon>Ecdysozoa</taxon>
        <taxon>Nematoda</taxon>
        <taxon>Chromadorea</taxon>
        <taxon>Rhabditida</taxon>
        <taxon>Rhabditina</taxon>
        <taxon>Rhabditomorpha</taxon>
        <taxon>Rhabditoidea</taxon>
        <taxon>Rhabditidae</taxon>
        <taxon>Mesorhabditinae</taxon>
        <taxon>Mesorhabditis</taxon>
    </lineage>
</organism>
<evidence type="ECO:0000313" key="2">
    <source>
        <dbReference type="EMBL" id="CAJ0569269.1"/>
    </source>
</evidence>
<keyword evidence="1" id="KW-0472">Membrane</keyword>
<evidence type="ECO:0000313" key="3">
    <source>
        <dbReference type="Proteomes" id="UP001177023"/>
    </source>
</evidence>
<proteinExistence type="predicted"/>
<dbReference type="InterPro" id="IPR040128">
    <property type="entry name" value="T25E4.2-like"/>
</dbReference>
<keyword evidence="1" id="KW-0812">Transmembrane</keyword>
<feature type="transmembrane region" description="Helical" evidence="1">
    <location>
        <begin position="121"/>
        <end position="142"/>
    </location>
</feature>
<dbReference type="Proteomes" id="UP001177023">
    <property type="component" value="Unassembled WGS sequence"/>
</dbReference>
<feature type="non-terminal residue" evidence="2">
    <location>
        <position position="1"/>
    </location>
</feature>
<evidence type="ECO:0000256" key="1">
    <source>
        <dbReference type="SAM" id="Phobius"/>
    </source>
</evidence>